<feature type="transmembrane region" description="Helical" evidence="1">
    <location>
        <begin position="21"/>
        <end position="43"/>
    </location>
</feature>
<dbReference type="EMBL" id="FZOD01000012">
    <property type="protein sequence ID" value="SNS60779.1"/>
    <property type="molecule type" value="Genomic_DNA"/>
</dbReference>
<dbReference type="Proteomes" id="UP000198282">
    <property type="component" value="Unassembled WGS sequence"/>
</dbReference>
<keyword evidence="1" id="KW-1133">Transmembrane helix</keyword>
<feature type="transmembrane region" description="Helical" evidence="1">
    <location>
        <begin position="111"/>
        <end position="129"/>
    </location>
</feature>
<evidence type="ECO:0000313" key="2">
    <source>
        <dbReference type="EMBL" id="SNS60779.1"/>
    </source>
</evidence>
<keyword evidence="1" id="KW-0812">Transmembrane</keyword>
<gene>
    <name evidence="2" type="ORF">SAMN05216276_1012103</name>
</gene>
<feature type="transmembrane region" description="Helical" evidence="1">
    <location>
        <begin position="136"/>
        <end position="155"/>
    </location>
</feature>
<name>A0A239FVA5_9ACTN</name>
<organism evidence="2 3">
    <name type="scientific">Streptosporangium subroseum</name>
    <dbReference type="NCBI Taxonomy" id="106412"/>
    <lineage>
        <taxon>Bacteria</taxon>
        <taxon>Bacillati</taxon>
        <taxon>Actinomycetota</taxon>
        <taxon>Actinomycetes</taxon>
        <taxon>Streptosporangiales</taxon>
        <taxon>Streptosporangiaceae</taxon>
        <taxon>Streptosporangium</taxon>
    </lineage>
</organism>
<dbReference type="AlphaFoldDB" id="A0A239FVA5"/>
<evidence type="ECO:0000256" key="1">
    <source>
        <dbReference type="SAM" id="Phobius"/>
    </source>
</evidence>
<feature type="transmembrane region" description="Helical" evidence="1">
    <location>
        <begin position="49"/>
        <end position="66"/>
    </location>
</feature>
<sequence>MALVERNYTLDFLAGDRREKAIVQHMVVSLFAGILLGVLGALLSYGPEPLYGVYSPYAYILLIVIVGRSAAGFGWALLAGVLAAFGPLVSLLTVSILHAEDQSRGLGGSGTVMNLMFVTLALFGVLSYFTRRDDLWGDLAGGVLAGLVAVVGMASTLPGRPEYVPAFWPWNVAIVGVLMVGLVLSLRRGWGWIRSGLIALVIASADFLAAGF</sequence>
<feature type="transmembrane region" description="Helical" evidence="1">
    <location>
        <begin position="167"/>
        <end position="184"/>
    </location>
</feature>
<proteinExistence type="predicted"/>
<accession>A0A239FVA5</accession>
<keyword evidence="3" id="KW-1185">Reference proteome</keyword>
<feature type="transmembrane region" description="Helical" evidence="1">
    <location>
        <begin position="73"/>
        <end position="99"/>
    </location>
</feature>
<keyword evidence="1" id="KW-0472">Membrane</keyword>
<reference evidence="2 3" key="1">
    <citation type="submission" date="2017-06" db="EMBL/GenBank/DDBJ databases">
        <authorList>
            <person name="Kim H.J."/>
            <person name="Triplett B.A."/>
        </authorList>
    </citation>
    <scope>NUCLEOTIDE SEQUENCE [LARGE SCALE GENOMIC DNA]</scope>
    <source>
        <strain evidence="2 3">CGMCC 4.2132</strain>
    </source>
</reference>
<protein>
    <submittedName>
        <fullName evidence="2">Uncharacterized protein</fullName>
    </submittedName>
</protein>
<feature type="transmembrane region" description="Helical" evidence="1">
    <location>
        <begin position="191"/>
        <end position="210"/>
    </location>
</feature>
<evidence type="ECO:0000313" key="3">
    <source>
        <dbReference type="Proteomes" id="UP000198282"/>
    </source>
</evidence>